<evidence type="ECO:0000313" key="2">
    <source>
        <dbReference type="Proteomes" id="UP001153148"/>
    </source>
</evidence>
<sequence length="62" mass="6954">MTLSALNQLTREQLDLTRSETLPFLGKSQELKVSVDDENISFGALTLKQERAQETQEKSTKG</sequence>
<gene>
    <name evidence="1" type="ORF">TPAB3V08_LOCUS3064</name>
</gene>
<reference evidence="1" key="1">
    <citation type="submission" date="2021-03" db="EMBL/GenBank/DDBJ databases">
        <authorList>
            <person name="Tran Van P."/>
        </authorList>
    </citation>
    <scope>NUCLEOTIDE SEQUENCE</scope>
</reference>
<keyword evidence="2" id="KW-1185">Reference proteome</keyword>
<proteinExistence type="predicted"/>
<organism evidence="1 2">
    <name type="scientific">Timema podura</name>
    <name type="common">Walking stick</name>
    <dbReference type="NCBI Taxonomy" id="61482"/>
    <lineage>
        <taxon>Eukaryota</taxon>
        <taxon>Metazoa</taxon>
        <taxon>Ecdysozoa</taxon>
        <taxon>Arthropoda</taxon>
        <taxon>Hexapoda</taxon>
        <taxon>Insecta</taxon>
        <taxon>Pterygota</taxon>
        <taxon>Neoptera</taxon>
        <taxon>Polyneoptera</taxon>
        <taxon>Phasmatodea</taxon>
        <taxon>Timematodea</taxon>
        <taxon>Timematoidea</taxon>
        <taxon>Timematidae</taxon>
        <taxon>Timema</taxon>
    </lineage>
</organism>
<dbReference type="Proteomes" id="UP001153148">
    <property type="component" value="Unassembled WGS sequence"/>
</dbReference>
<evidence type="ECO:0000313" key="1">
    <source>
        <dbReference type="EMBL" id="CAG2056067.1"/>
    </source>
</evidence>
<dbReference type="EMBL" id="CAJPIN010003331">
    <property type="protein sequence ID" value="CAG2056067.1"/>
    <property type="molecule type" value="Genomic_DNA"/>
</dbReference>
<protein>
    <submittedName>
        <fullName evidence="1">Uncharacterized protein</fullName>
    </submittedName>
</protein>
<comment type="caution">
    <text evidence="1">The sequence shown here is derived from an EMBL/GenBank/DDBJ whole genome shotgun (WGS) entry which is preliminary data.</text>
</comment>
<accession>A0ABN7NR95</accession>
<name>A0ABN7NR95_TIMPD</name>